<evidence type="ECO:0000313" key="1">
    <source>
        <dbReference type="EMBL" id="KAF7528850.1"/>
    </source>
</evidence>
<dbReference type="Proteomes" id="UP000701341">
    <property type="component" value="Unassembled WGS sequence"/>
</dbReference>
<sequence length="123" mass="14187">MYPGDNGPSKWTVLEVVAFLCRNEPVPWAYGLVPPDFVALEASIRNNLIDDNYLFYRICERNIQSPPGLRIIPHRLYVLCGIAWLQLRSPRFTLSPAGAYQIEQRRPVFVYRMIAGSTFEEKL</sequence>
<organism evidence="1 2">
    <name type="scientific">Penicillium crustosum</name>
    <name type="common">Blue mold fungus</name>
    <dbReference type="NCBI Taxonomy" id="36656"/>
    <lineage>
        <taxon>Eukaryota</taxon>
        <taxon>Fungi</taxon>
        <taxon>Dikarya</taxon>
        <taxon>Ascomycota</taxon>
        <taxon>Pezizomycotina</taxon>
        <taxon>Eurotiomycetes</taxon>
        <taxon>Eurotiomycetidae</taxon>
        <taxon>Eurotiales</taxon>
        <taxon>Aspergillaceae</taxon>
        <taxon>Penicillium</taxon>
    </lineage>
</organism>
<accession>A0A9P5L318</accession>
<dbReference type="AlphaFoldDB" id="A0A9P5L318"/>
<protein>
    <submittedName>
        <fullName evidence="1">Uncharacterized protein</fullName>
    </submittedName>
</protein>
<name>A0A9P5L318_PENCR</name>
<proteinExistence type="predicted"/>
<keyword evidence="2" id="KW-1185">Reference proteome</keyword>
<dbReference type="EMBL" id="JAAOZQ010000008">
    <property type="protein sequence ID" value="KAF7528850.1"/>
    <property type="molecule type" value="Genomic_DNA"/>
</dbReference>
<gene>
    <name evidence="1" type="ORF">PCG10_009563</name>
</gene>
<comment type="caution">
    <text evidence="1">The sequence shown here is derived from an EMBL/GenBank/DDBJ whole genome shotgun (WGS) entry which is preliminary data.</text>
</comment>
<reference evidence="1" key="1">
    <citation type="submission" date="2020-02" db="EMBL/GenBank/DDBJ databases">
        <authorList>
            <person name="Lichtner F.J."/>
        </authorList>
    </citation>
    <scope>NUCLEOTIDE SEQUENCE</scope>
    <source>
        <strain evidence="1">G10</strain>
    </source>
</reference>
<evidence type="ECO:0000313" key="2">
    <source>
        <dbReference type="Proteomes" id="UP000701341"/>
    </source>
</evidence>